<proteinExistence type="predicted"/>
<dbReference type="EMBL" id="JAGSOG010000029">
    <property type="protein sequence ID" value="MBR7833417.1"/>
    <property type="molecule type" value="Genomic_DNA"/>
</dbReference>
<evidence type="ECO:0000256" key="1">
    <source>
        <dbReference type="SAM" id="MobiDB-lite"/>
    </source>
</evidence>
<feature type="compositionally biased region" description="Basic and acidic residues" evidence="1">
    <location>
        <begin position="43"/>
        <end position="67"/>
    </location>
</feature>
<evidence type="ECO:0000313" key="3">
    <source>
        <dbReference type="Proteomes" id="UP000675781"/>
    </source>
</evidence>
<dbReference type="RefSeq" id="WP_212527938.1">
    <property type="nucleotide sequence ID" value="NZ_JAGSOG010000029.1"/>
</dbReference>
<evidence type="ECO:0000313" key="2">
    <source>
        <dbReference type="EMBL" id="MBR7833417.1"/>
    </source>
</evidence>
<reference evidence="2" key="1">
    <citation type="submission" date="2021-04" db="EMBL/GenBank/DDBJ databases">
        <title>Genome based classification of Actinospica acidithermotolerans sp. nov., an actinobacterium isolated from an Indonesian hot spring.</title>
        <authorList>
            <person name="Kusuma A.B."/>
            <person name="Putra K.E."/>
            <person name="Nafisah S."/>
            <person name="Loh J."/>
            <person name="Nouioui I."/>
            <person name="Goodfellow M."/>
        </authorList>
    </citation>
    <scope>NUCLEOTIDE SEQUENCE</scope>
    <source>
        <strain evidence="2">CSCA 57</strain>
    </source>
</reference>
<keyword evidence="3" id="KW-1185">Reference proteome</keyword>
<comment type="caution">
    <text evidence="2">The sequence shown here is derived from an EMBL/GenBank/DDBJ whole genome shotgun (WGS) entry which is preliminary data.</text>
</comment>
<feature type="region of interest" description="Disordered" evidence="1">
    <location>
        <begin position="43"/>
        <end position="86"/>
    </location>
</feature>
<dbReference type="AlphaFoldDB" id="A0A941EKS3"/>
<name>A0A941EKS3_9ACTN</name>
<feature type="region of interest" description="Disordered" evidence="1">
    <location>
        <begin position="1"/>
        <end position="29"/>
    </location>
</feature>
<protein>
    <submittedName>
        <fullName evidence="2">Uncharacterized protein</fullName>
    </submittedName>
</protein>
<organism evidence="2 3">
    <name type="scientific">Actinospica durhamensis</name>
    <dbReference type="NCBI Taxonomy" id="1508375"/>
    <lineage>
        <taxon>Bacteria</taxon>
        <taxon>Bacillati</taxon>
        <taxon>Actinomycetota</taxon>
        <taxon>Actinomycetes</taxon>
        <taxon>Catenulisporales</taxon>
        <taxon>Actinospicaceae</taxon>
        <taxon>Actinospica</taxon>
    </lineage>
</organism>
<dbReference type="Proteomes" id="UP000675781">
    <property type="component" value="Unassembled WGS sequence"/>
</dbReference>
<accession>A0A941EKS3</accession>
<gene>
    <name evidence="2" type="ORF">KDL01_09080</name>
</gene>
<sequence length="86" mass="9490">MTTSPQEPPTAESAKGYVLRGGPLDGAAARERRPAFVHLEHYNGDGDVYRPSGHPDGERPELERYDFEEMGTDQGRRHHGRSEGSG</sequence>